<keyword evidence="1" id="KW-0830">Ubiquinone</keyword>
<dbReference type="AlphaFoldDB" id="A0A0P1AYC6"/>
<dbReference type="Pfam" id="PF03232">
    <property type="entry name" value="COQ7"/>
    <property type="match status" value="1"/>
</dbReference>
<accession>A0A0P1AYC6</accession>
<dbReference type="GO" id="GO:0006744">
    <property type="term" value="P:ubiquinone biosynthetic process"/>
    <property type="evidence" value="ECO:0007669"/>
    <property type="project" value="InterPro"/>
</dbReference>
<dbReference type="GO" id="GO:0008682">
    <property type="term" value="F:3-demethoxyubiquinol 3-hydroxylase activity"/>
    <property type="evidence" value="ECO:0007669"/>
    <property type="project" value="TreeGrafter"/>
</dbReference>
<dbReference type="OMA" id="NWLEENC"/>
<organism evidence="1 2">
    <name type="scientific">Plasmopara halstedii</name>
    <name type="common">Downy mildew of sunflower</name>
    <dbReference type="NCBI Taxonomy" id="4781"/>
    <lineage>
        <taxon>Eukaryota</taxon>
        <taxon>Sar</taxon>
        <taxon>Stramenopiles</taxon>
        <taxon>Oomycota</taxon>
        <taxon>Peronosporomycetes</taxon>
        <taxon>Peronosporales</taxon>
        <taxon>Peronosporaceae</taxon>
        <taxon>Plasmopara</taxon>
    </lineage>
</organism>
<dbReference type="Proteomes" id="UP000054928">
    <property type="component" value="Unassembled WGS sequence"/>
</dbReference>
<protein>
    <submittedName>
        <fullName evidence="1">Ubiquinone biosynthesis protein coq7 homolog</fullName>
    </submittedName>
</protein>
<dbReference type="GO" id="GO:0005743">
    <property type="term" value="C:mitochondrial inner membrane"/>
    <property type="evidence" value="ECO:0007669"/>
    <property type="project" value="TreeGrafter"/>
</dbReference>
<evidence type="ECO:0000313" key="2">
    <source>
        <dbReference type="Proteomes" id="UP000054928"/>
    </source>
</evidence>
<proteinExistence type="predicted"/>
<keyword evidence="2" id="KW-1185">Reference proteome</keyword>
<dbReference type="PANTHER" id="PTHR11237:SF4">
    <property type="entry name" value="5-DEMETHOXYUBIQUINONE HYDROXYLASE, MITOCHONDRIAL"/>
    <property type="match status" value="1"/>
</dbReference>
<dbReference type="OrthoDB" id="275371at2759"/>
<sequence length="203" mass="22835">MRRASTYTRINWLEKNCGNVPITPHTLNGKISEMVRGGQAIQLANAKMLDAKVANFRVLNMYSAEHSNQLKDLRDTEKKALHRIDEAAQSKDLRFRPSLVIPAIKLCSYAIGCALRPLGDSVSVSYIMGVKMAVSEYYNDQIREIHSSCPDMVELKELFKQARDEEQSFVDAHTLDPNKHNQDPVAMFAKTTLKLLTQVATAL</sequence>
<reference evidence="2" key="1">
    <citation type="submission" date="2014-09" db="EMBL/GenBank/DDBJ databases">
        <authorList>
            <person name="Sharma Rahul"/>
            <person name="Thines Marco"/>
        </authorList>
    </citation>
    <scope>NUCLEOTIDE SEQUENCE [LARGE SCALE GENOMIC DNA]</scope>
</reference>
<dbReference type="RefSeq" id="XP_024582950.1">
    <property type="nucleotide sequence ID" value="XM_024717453.1"/>
</dbReference>
<dbReference type="EMBL" id="CCYD01002075">
    <property type="protein sequence ID" value="CEG46581.1"/>
    <property type="molecule type" value="Genomic_DNA"/>
</dbReference>
<dbReference type="InterPro" id="IPR011566">
    <property type="entry name" value="Ubq_synth_Coq7"/>
</dbReference>
<dbReference type="PANTHER" id="PTHR11237">
    <property type="entry name" value="COENZYME Q10 BIOSYNTHESIS PROTEIN 7"/>
    <property type="match status" value="1"/>
</dbReference>
<name>A0A0P1AYC6_PLAHL</name>
<evidence type="ECO:0000313" key="1">
    <source>
        <dbReference type="EMBL" id="CEG46581.1"/>
    </source>
</evidence>
<dbReference type="STRING" id="4781.A0A0P1AYC6"/>
<dbReference type="GeneID" id="36398041"/>